<evidence type="ECO:0000313" key="2">
    <source>
        <dbReference type="Proteomes" id="UP001236258"/>
    </source>
</evidence>
<dbReference type="Proteomes" id="UP001236258">
    <property type="component" value="Unassembled WGS sequence"/>
</dbReference>
<name>A0ABT9GRV3_9GAMM</name>
<protein>
    <submittedName>
        <fullName evidence="1">Uncharacterized protein</fullName>
    </submittedName>
</protein>
<sequence>VTTQDEFGNSATATASREISVDLGDDDPGTDSVIDYFAATAIGEGGARITIKVTDFPQDFDMSHMPEFLDAVRDYFRVEEGVRLSSHVVKSEGEFYTASGVPTTVPPAFELDENGDVADSSATNFTFEDFIALLDGYTSPVALGGDSELVTDDLDSDEFEPAGLMMEDEPLIISDAFISTAEQTEADETGTDFTSETILLEDLFPEINTESLEQLLQLVSNEQGEAVLQLTDLNSGELTSVVVAELDYQQVIEHFGSAEQAVETWLEFGQLIMDPT</sequence>
<dbReference type="RefSeq" id="WP_305945751.1">
    <property type="nucleotide sequence ID" value="NZ_JAUZVY010000004.1"/>
</dbReference>
<proteinExistence type="predicted"/>
<gene>
    <name evidence="1" type="ORF">Q3O59_11730</name>
</gene>
<evidence type="ECO:0000313" key="1">
    <source>
        <dbReference type="EMBL" id="MDP4529692.1"/>
    </source>
</evidence>
<feature type="non-terminal residue" evidence="1">
    <location>
        <position position="1"/>
    </location>
</feature>
<keyword evidence="2" id="KW-1185">Reference proteome</keyword>
<accession>A0ABT9GRV3</accession>
<dbReference type="EMBL" id="JAUZVY010000004">
    <property type="protein sequence ID" value="MDP4529692.1"/>
    <property type="molecule type" value="Genomic_DNA"/>
</dbReference>
<organism evidence="1 2">
    <name type="scientific">Alkalimonas delamerensis</name>
    <dbReference type="NCBI Taxonomy" id="265981"/>
    <lineage>
        <taxon>Bacteria</taxon>
        <taxon>Pseudomonadati</taxon>
        <taxon>Pseudomonadota</taxon>
        <taxon>Gammaproteobacteria</taxon>
        <taxon>Alkalimonas</taxon>
    </lineage>
</organism>
<reference evidence="1 2" key="1">
    <citation type="submission" date="2023-08" db="EMBL/GenBank/DDBJ databases">
        <authorList>
            <person name="Joshi A."/>
            <person name="Thite S."/>
        </authorList>
    </citation>
    <scope>NUCLEOTIDE SEQUENCE [LARGE SCALE GENOMIC DNA]</scope>
    <source>
        <strain evidence="1 2">1E1</strain>
    </source>
</reference>
<comment type="caution">
    <text evidence="1">The sequence shown here is derived from an EMBL/GenBank/DDBJ whole genome shotgun (WGS) entry which is preliminary data.</text>
</comment>